<dbReference type="AlphaFoldDB" id="A0A6P1NVR3"/>
<keyword evidence="3" id="KW-1185">Reference proteome</keyword>
<evidence type="ECO:0000313" key="3">
    <source>
        <dbReference type="Proteomes" id="UP000464214"/>
    </source>
</evidence>
<dbReference type="Gene3D" id="3.30.160.670">
    <property type="match status" value="1"/>
</dbReference>
<dbReference type="KEGG" id="nib:GU926_00850"/>
<dbReference type="PROSITE" id="PS51257">
    <property type="entry name" value="PROKAR_LIPOPROTEIN"/>
    <property type="match status" value="1"/>
</dbReference>
<dbReference type="Pfam" id="PF13590">
    <property type="entry name" value="DUF4136"/>
    <property type="match status" value="1"/>
</dbReference>
<organism evidence="2 3">
    <name type="scientific">Nibribacter ruber</name>
    <dbReference type="NCBI Taxonomy" id="2698458"/>
    <lineage>
        <taxon>Bacteria</taxon>
        <taxon>Pseudomonadati</taxon>
        <taxon>Bacteroidota</taxon>
        <taxon>Cytophagia</taxon>
        <taxon>Cytophagales</taxon>
        <taxon>Hymenobacteraceae</taxon>
        <taxon>Nibribacter</taxon>
    </lineage>
</organism>
<evidence type="ECO:0000259" key="1">
    <source>
        <dbReference type="Pfam" id="PF13590"/>
    </source>
</evidence>
<dbReference type="InterPro" id="IPR025411">
    <property type="entry name" value="DUF4136"/>
</dbReference>
<proteinExistence type="predicted"/>
<name>A0A6P1NVR3_9BACT</name>
<reference evidence="2 3" key="1">
    <citation type="submission" date="2020-01" db="EMBL/GenBank/DDBJ databases">
        <authorList>
            <person name="Kim M."/>
        </authorList>
    </citation>
    <scope>NUCLEOTIDE SEQUENCE [LARGE SCALE GENOMIC DNA]</scope>
    <source>
        <strain evidence="2 3">BT10</strain>
    </source>
</reference>
<protein>
    <submittedName>
        <fullName evidence="2">DUF4136 domain-containing protein</fullName>
    </submittedName>
</protein>
<feature type="domain" description="DUF4136" evidence="1">
    <location>
        <begin position="32"/>
        <end position="185"/>
    </location>
</feature>
<gene>
    <name evidence="2" type="ORF">GU926_00850</name>
</gene>
<dbReference type="Proteomes" id="UP000464214">
    <property type="component" value="Chromosome"/>
</dbReference>
<accession>A0A6P1NVR3</accession>
<sequence length="200" mass="23453">MRKTYGIQVLLILPLALLLSGCMIFGKQKYGSDYSYSGMFNKYKTFNFITHASNEDTATLKNYEVLRKFIRERLEIQGYTYTEKKPDLLVSYFIFFDDLNMKGYEQEEFDVWLAENADNGEGVKSKDPYKPIKIYMSQGTLMVTLLDQKRQNAVWQGYTSGVLADKNAESTVYLNRAVRTIFDQYRVFRQGYLRESYNHN</sequence>
<evidence type="ECO:0000313" key="2">
    <source>
        <dbReference type="EMBL" id="QHL86068.1"/>
    </source>
</evidence>
<dbReference type="RefSeq" id="WP_160688099.1">
    <property type="nucleotide sequence ID" value="NZ_CP047897.1"/>
</dbReference>
<dbReference type="EMBL" id="CP047897">
    <property type="protein sequence ID" value="QHL86068.1"/>
    <property type="molecule type" value="Genomic_DNA"/>
</dbReference>